<feature type="compositionally biased region" description="Basic and acidic residues" evidence="1">
    <location>
        <begin position="1"/>
        <end position="14"/>
    </location>
</feature>
<reference evidence="2" key="1">
    <citation type="submission" date="2022-03" db="EMBL/GenBank/DDBJ databases">
        <authorList>
            <person name="Alioto T."/>
            <person name="Alioto T."/>
            <person name="Gomez Garrido J."/>
        </authorList>
    </citation>
    <scope>NUCLEOTIDE SEQUENCE</scope>
</reference>
<accession>A0AAD1T4V5</accession>
<dbReference type="Proteomes" id="UP001295444">
    <property type="component" value="Chromosome 09"/>
</dbReference>
<feature type="region of interest" description="Disordered" evidence="1">
    <location>
        <begin position="1"/>
        <end position="245"/>
    </location>
</feature>
<feature type="compositionally biased region" description="Pro residues" evidence="1">
    <location>
        <begin position="233"/>
        <end position="243"/>
    </location>
</feature>
<feature type="compositionally biased region" description="Basic and acidic residues" evidence="1">
    <location>
        <begin position="154"/>
        <end position="195"/>
    </location>
</feature>
<evidence type="ECO:0000313" key="2">
    <source>
        <dbReference type="EMBL" id="CAH2316816.1"/>
    </source>
</evidence>
<feature type="compositionally biased region" description="Low complexity" evidence="1">
    <location>
        <begin position="15"/>
        <end position="27"/>
    </location>
</feature>
<feature type="compositionally biased region" description="Pro residues" evidence="1">
    <location>
        <begin position="286"/>
        <end position="304"/>
    </location>
</feature>
<name>A0AAD1T4V5_PELCU</name>
<dbReference type="EMBL" id="OW240920">
    <property type="protein sequence ID" value="CAH2316816.1"/>
    <property type="molecule type" value="Genomic_DNA"/>
</dbReference>
<keyword evidence="3" id="KW-1185">Reference proteome</keyword>
<sequence length="444" mass="50000">MFRDTDRYRNEMTRSRSPVSRSLSPRSHTPSYTSCSSTHSPLGTTRTEWGNGRESWDQTAYGRWEEDREQGAWRDSAEEKRDRTDHWVHERKHYSRQLEKLELDDRTDASRGHRDKYGNPHSTRYKGREGKYYRKESKLKSEGKSQDTSGKPKRKEEGKVRDVKESHSEDLSKKEISEPKSMKECDSEKDTDKSKKINSSGEEELNEGIKKSKDERPPPSRVRWHNVSAPVPSNKPLPVPLTAPAPTLSSTPLTAPLLQLYQPPPSTSDCTLTPTVPSVWLLNQPPNYPSNRPPEYPSNHPPPSKSTSNRLQLYPMCPLNLAPWYPPNQPRVPLKPAPRLQLSNCTLCVWPLNRPPALAVPYVFGRLTCPPSTPLTGPLSTPLNCLHPPLSTLPGPPTPTVPSVSGRLTCPSTPTVTPRLTTPLIGPPTPTLCVWLFNLPPDYL</sequence>
<feature type="compositionally biased region" description="Basic and acidic residues" evidence="1">
    <location>
        <begin position="63"/>
        <end position="88"/>
    </location>
</feature>
<evidence type="ECO:0000313" key="3">
    <source>
        <dbReference type="Proteomes" id="UP001295444"/>
    </source>
</evidence>
<gene>
    <name evidence="2" type="ORF">PECUL_23A050404</name>
</gene>
<feature type="compositionally biased region" description="Basic and acidic residues" evidence="1">
    <location>
        <begin position="207"/>
        <end position="218"/>
    </location>
</feature>
<protein>
    <submittedName>
        <fullName evidence="2">RNA-binding 20</fullName>
    </submittedName>
</protein>
<feature type="compositionally biased region" description="Basic and acidic residues" evidence="1">
    <location>
        <begin position="126"/>
        <end position="145"/>
    </location>
</feature>
<proteinExistence type="predicted"/>
<feature type="region of interest" description="Disordered" evidence="1">
    <location>
        <begin position="283"/>
        <end position="308"/>
    </location>
</feature>
<feature type="compositionally biased region" description="Polar residues" evidence="1">
    <location>
        <begin position="28"/>
        <end position="48"/>
    </location>
</feature>
<evidence type="ECO:0000256" key="1">
    <source>
        <dbReference type="SAM" id="MobiDB-lite"/>
    </source>
</evidence>
<feature type="compositionally biased region" description="Basic and acidic residues" evidence="1">
    <location>
        <begin position="96"/>
        <end position="118"/>
    </location>
</feature>
<dbReference type="AlphaFoldDB" id="A0AAD1T4V5"/>
<organism evidence="2 3">
    <name type="scientific">Pelobates cultripes</name>
    <name type="common">Western spadefoot toad</name>
    <dbReference type="NCBI Taxonomy" id="61616"/>
    <lineage>
        <taxon>Eukaryota</taxon>
        <taxon>Metazoa</taxon>
        <taxon>Chordata</taxon>
        <taxon>Craniata</taxon>
        <taxon>Vertebrata</taxon>
        <taxon>Euteleostomi</taxon>
        <taxon>Amphibia</taxon>
        <taxon>Batrachia</taxon>
        <taxon>Anura</taxon>
        <taxon>Pelobatoidea</taxon>
        <taxon>Pelobatidae</taxon>
        <taxon>Pelobates</taxon>
    </lineage>
</organism>